<organism evidence="1 2">
    <name type="scientific">Talaromyces proteolyticus</name>
    <dbReference type="NCBI Taxonomy" id="1131652"/>
    <lineage>
        <taxon>Eukaryota</taxon>
        <taxon>Fungi</taxon>
        <taxon>Dikarya</taxon>
        <taxon>Ascomycota</taxon>
        <taxon>Pezizomycotina</taxon>
        <taxon>Eurotiomycetes</taxon>
        <taxon>Eurotiomycetidae</taxon>
        <taxon>Eurotiales</taxon>
        <taxon>Trichocomaceae</taxon>
        <taxon>Talaromyces</taxon>
        <taxon>Talaromyces sect. Bacilispori</taxon>
    </lineage>
</organism>
<proteinExistence type="predicted"/>
<evidence type="ECO:0000313" key="2">
    <source>
        <dbReference type="Proteomes" id="UP001201262"/>
    </source>
</evidence>
<protein>
    <submittedName>
        <fullName evidence="1">Uncharacterized protein</fullName>
    </submittedName>
</protein>
<comment type="caution">
    <text evidence="1">The sequence shown here is derived from an EMBL/GenBank/DDBJ whole genome shotgun (WGS) entry which is preliminary data.</text>
</comment>
<name>A0AAD4KGM3_9EURO</name>
<accession>A0AAD4KGM3</accession>
<dbReference type="RefSeq" id="XP_046067920.1">
    <property type="nucleotide sequence ID" value="XM_046221467.1"/>
</dbReference>
<dbReference type="GeneID" id="70251754"/>
<evidence type="ECO:0000313" key="1">
    <source>
        <dbReference type="EMBL" id="KAH8691923.1"/>
    </source>
</evidence>
<dbReference type="EMBL" id="JAJTJA010000011">
    <property type="protein sequence ID" value="KAH8691923.1"/>
    <property type="molecule type" value="Genomic_DNA"/>
</dbReference>
<keyword evidence="2" id="KW-1185">Reference proteome</keyword>
<dbReference type="AlphaFoldDB" id="A0AAD4KGM3"/>
<dbReference type="Proteomes" id="UP001201262">
    <property type="component" value="Unassembled WGS sequence"/>
</dbReference>
<gene>
    <name evidence="1" type="ORF">BGW36DRAFT_437611</name>
</gene>
<reference evidence="1" key="1">
    <citation type="submission" date="2021-12" db="EMBL/GenBank/DDBJ databases">
        <title>Convergent genome expansion in fungi linked to evolution of root-endophyte symbiosis.</title>
        <authorList>
            <consortium name="DOE Joint Genome Institute"/>
            <person name="Ke Y.-H."/>
            <person name="Bonito G."/>
            <person name="Liao H.-L."/>
            <person name="Looney B."/>
            <person name="Rojas-Flechas A."/>
            <person name="Nash J."/>
            <person name="Hameed K."/>
            <person name="Schadt C."/>
            <person name="Martin F."/>
            <person name="Crous P.W."/>
            <person name="Miettinen O."/>
            <person name="Magnuson J.K."/>
            <person name="Labbe J."/>
            <person name="Jacobson D."/>
            <person name="Doktycz M.J."/>
            <person name="Veneault-Fourrey C."/>
            <person name="Kuo A."/>
            <person name="Mondo S."/>
            <person name="Calhoun S."/>
            <person name="Riley R."/>
            <person name="Ohm R."/>
            <person name="LaButti K."/>
            <person name="Andreopoulos B."/>
            <person name="Pangilinan J."/>
            <person name="Nolan M."/>
            <person name="Tritt A."/>
            <person name="Clum A."/>
            <person name="Lipzen A."/>
            <person name="Daum C."/>
            <person name="Barry K."/>
            <person name="Grigoriev I.V."/>
            <person name="Vilgalys R."/>
        </authorList>
    </citation>
    <scope>NUCLEOTIDE SEQUENCE</scope>
    <source>
        <strain evidence="1">PMI_201</strain>
    </source>
</reference>
<sequence length="215" mass="24423">MELQNRIHDTETSQTVRVIVEDDKYQVYNMAVSTYLNDTKEGEGKATSTDLIALPIKGAISYIQHRLQQLGIAKAYVVPMRLGLVYVGVPADDVETVTQAFPGFEDLNDNDPLFIHHRDLKLYTYQLQHLDDNDPPLQQQEVMEREARELARKEKLQFCTLSAIAYITENGAESLPWYSNLSVELQTQRGGMNATITEKDLKEASLIYRKLSLGD</sequence>